<evidence type="ECO:0000313" key="1">
    <source>
        <dbReference type="EMBL" id="MBW84733.1"/>
    </source>
</evidence>
<organism evidence="1">
    <name type="scientific">Rhizophora mucronata</name>
    <name type="common">Asiatic mangrove</name>
    <dbReference type="NCBI Taxonomy" id="61149"/>
    <lineage>
        <taxon>Eukaryota</taxon>
        <taxon>Viridiplantae</taxon>
        <taxon>Streptophyta</taxon>
        <taxon>Embryophyta</taxon>
        <taxon>Tracheophyta</taxon>
        <taxon>Spermatophyta</taxon>
        <taxon>Magnoliopsida</taxon>
        <taxon>eudicotyledons</taxon>
        <taxon>Gunneridae</taxon>
        <taxon>Pentapetalae</taxon>
        <taxon>rosids</taxon>
        <taxon>fabids</taxon>
        <taxon>Malpighiales</taxon>
        <taxon>Rhizophoraceae</taxon>
        <taxon>Rhizophora</taxon>
    </lineage>
</organism>
<protein>
    <submittedName>
        <fullName evidence="1">Uncharacterized protein</fullName>
    </submittedName>
</protein>
<proteinExistence type="predicted"/>
<reference evidence="1" key="1">
    <citation type="submission" date="2018-02" db="EMBL/GenBank/DDBJ databases">
        <title>Rhizophora mucronata_Transcriptome.</title>
        <authorList>
            <person name="Meera S.P."/>
            <person name="Sreeshan A."/>
            <person name="Augustine A."/>
        </authorList>
    </citation>
    <scope>NUCLEOTIDE SEQUENCE</scope>
    <source>
        <tissue evidence="1">Leaf</tissue>
    </source>
</reference>
<accession>A0A2P2IU63</accession>
<dbReference type="EMBL" id="GGEC01004250">
    <property type="protein sequence ID" value="MBW84733.1"/>
    <property type="molecule type" value="Transcribed_RNA"/>
</dbReference>
<sequence length="62" mass="7160">MQKSLCFVGCSNPIDSFLNLNFVLLHQNLDKEVQVKILSKDPCIANFFIENIGCVFYRLEHI</sequence>
<dbReference type="AlphaFoldDB" id="A0A2P2IU63"/>
<name>A0A2P2IU63_RHIMU</name>